<dbReference type="Proteomes" id="UP000187209">
    <property type="component" value="Unassembled WGS sequence"/>
</dbReference>
<accession>A0A1R2C0R6</accession>
<evidence type="ECO:0000256" key="2">
    <source>
        <dbReference type="ARBA" id="ARBA00022692"/>
    </source>
</evidence>
<dbReference type="GO" id="GO:0004930">
    <property type="term" value="F:G protein-coupled receptor activity"/>
    <property type="evidence" value="ECO:0007669"/>
    <property type="project" value="TreeGrafter"/>
</dbReference>
<dbReference type="SUPFAM" id="SSF81321">
    <property type="entry name" value="Family A G protein-coupled receptor-like"/>
    <property type="match status" value="1"/>
</dbReference>
<keyword evidence="3 5" id="KW-1133">Transmembrane helix</keyword>
<dbReference type="GO" id="GO:0007189">
    <property type="term" value="P:adenylate cyclase-activating G protein-coupled receptor signaling pathway"/>
    <property type="evidence" value="ECO:0007669"/>
    <property type="project" value="TreeGrafter"/>
</dbReference>
<keyword evidence="4 5" id="KW-0472">Membrane</keyword>
<reference evidence="6 7" key="1">
    <citation type="submission" date="2016-11" db="EMBL/GenBank/DDBJ databases">
        <title>The macronuclear genome of Stentor coeruleus: a giant cell with tiny introns.</title>
        <authorList>
            <person name="Slabodnick M."/>
            <person name="Ruby J.G."/>
            <person name="Reiff S.B."/>
            <person name="Swart E.C."/>
            <person name="Gosai S."/>
            <person name="Prabakaran S."/>
            <person name="Witkowska E."/>
            <person name="Larue G.E."/>
            <person name="Fisher S."/>
            <person name="Freeman R.M."/>
            <person name="Gunawardena J."/>
            <person name="Chu W."/>
            <person name="Stover N.A."/>
            <person name="Gregory B.D."/>
            <person name="Nowacki M."/>
            <person name="Derisi J."/>
            <person name="Roy S.W."/>
            <person name="Marshall W.F."/>
            <person name="Sood P."/>
        </authorList>
    </citation>
    <scope>NUCLEOTIDE SEQUENCE [LARGE SCALE GENOMIC DNA]</scope>
    <source>
        <strain evidence="6">WM001</strain>
    </source>
</reference>
<dbReference type="GO" id="GO:0005886">
    <property type="term" value="C:plasma membrane"/>
    <property type="evidence" value="ECO:0007669"/>
    <property type="project" value="TreeGrafter"/>
</dbReference>
<sequence length="270" mass="31211">MCFAVFSCVCAGIVVLLILMTSMRKKIHYRLIGYTGISIMILQVSFMIQGNEGTSLCNIQGYVNISATISCLVWACILSYNLYVEILFEQELSEKYYWVIGYLLPALIPMPELVMGKYSEKMSWCMMKKDLYGNYMMIFEFFVPFIASWFFNITIVLRIKQYLKEFDSGFRTEEFLSKKKTFKAFRCHPAWVNALFVLPAVYQFYYLQHSVSSRTIDILGMIGETLIGYGFGLMFLLNFFTRGDMKKVVFSEKFPSVITIETSLSVNAES</sequence>
<keyword evidence="2 5" id="KW-0812">Transmembrane</keyword>
<evidence type="ECO:0008006" key="8">
    <source>
        <dbReference type="Google" id="ProtNLM"/>
    </source>
</evidence>
<feature type="transmembrane region" description="Helical" evidence="5">
    <location>
        <begin position="218"/>
        <end position="240"/>
    </location>
</feature>
<dbReference type="AlphaFoldDB" id="A0A1R2C0R6"/>
<gene>
    <name evidence="6" type="ORF">SteCoe_16662</name>
</gene>
<organism evidence="6 7">
    <name type="scientific">Stentor coeruleus</name>
    <dbReference type="NCBI Taxonomy" id="5963"/>
    <lineage>
        <taxon>Eukaryota</taxon>
        <taxon>Sar</taxon>
        <taxon>Alveolata</taxon>
        <taxon>Ciliophora</taxon>
        <taxon>Postciliodesmatophora</taxon>
        <taxon>Heterotrichea</taxon>
        <taxon>Heterotrichida</taxon>
        <taxon>Stentoridae</taxon>
        <taxon>Stentor</taxon>
    </lineage>
</organism>
<keyword evidence="7" id="KW-1185">Reference proteome</keyword>
<feature type="transmembrane region" description="Helical" evidence="5">
    <location>
        <begin position="6"/>
        <end position="24"/>
    </location>
</feature>
<feature type="transmembrane region" description="Helical" evidence="5">
    <location>
        <begin position="188"/>
        <end position="206"/>
    </location>
</feature>
<evidence type="ECO:0000256" key="4">
    <source>
        <dbReference type="ARBA" id="ARBA00023136"/>
    </source>
</evidence>
<evidence type="ECO:0000256" key="1">
    <source>
        <dbReference type="ARBA" id="ARBA00004141"/>
    </source>
</evidence>
<feature type="transmembrane region" description="Helical" evidence="5">
    <location>
        <begin position="62"/>
        <end position="84"/>
    </location>
</feature>
<evidence type="ECO:0000313" key="6">
    <source>
        <dbReference type="EMBL" id="OMJ82613.1"/>
    </source>
</evidence>
<dbReference type="OrthoDB" id="100006at2759"/>
<evidence type="ECO:0000313" key="7">
    <source>
        <dbReference type="Proteomes" id="UP000187209"/>
    </source>
</evidence>
<feature type="transmembrane region" description="Helical" evidence="5">
    <location>
        <begin position="31"/>
        <end position="50"/>
    </location>
</feature>
<feature type="transmembrane region" description="Helical" evidence="5">
    <location>
        <begin position="96"/>
        <end position="115"/>
    </location>
</feature>
<dbReference type="PANTHER" id="PTHR23112">
    <property type="entry name" value="G PROTEIN-COUPLED RECEPTOR 157-RELATED"/>
    <property type="match status" value="1"/>
</dbReference>
<dbReference type="Gene3D" id="1.20.1070.10">
    <property type="entry name" value="Rhodopsin 7-helix transmembrane proteins"/>
    <property type="match status" value="1"/>
</dbReference>
<dbReference type="EMBL" id="MPUH01000334">
    <property type="protein sequence ID" value="OMJ82613.1"/>
    <property type="molecule type" value="Genomic_DNA"/>
</dbReference>
<proteinExistence type="predicted"/>
<feature type="transmembrane region" description="Helical" evidence="5">
    <location>
        <begin position="135"/>
        <end position="157"/>
    </location>
</feature>
<name>A0A1R2C0R6_9CILI</name>
<protein>
    <recommendedName>
        <fullName evidence="8">G-protein coupled receptors family 2 profile 2 domain-containing protein</fullName>
    </recommendedName>
</protein>
<dbReference type="PANTHER" id="PTHR23112:SF0">
    <property type="entry name" value="TRANSMEMBRANE PROTEIN 116"/>
    <property type="match status" value="1"/>
</dbReference>
<evidence type="ECO:0000256" key="3">
    <source>
        <dbReference type="ARBA" id="ARBA00022989"/>
    </source>
</evidence>
<comment type="caution">
    <text evidence="6">The sequence shown here is derived from an EMBL/GenBank/DDBJ whole genome shotgun (WGS) entry which is preliminary data.</text>
</comment>
<evidence type="ECO:0000256" key="5">
    <source>
        <dbReference type="SAM" id="Phobius"/>
    </source>
</evidence>
<comment type="subcellular location">
    <subcellularLocation>
        <location evidence="1">Membrane</location>
        <topology evidence="1">Multi-pass membrane protein</topology>
    </subcellularLocation>
</comment>
<dbReference type="Pfam" id="PF05462">
    <property type="entry name" value="Dicty_CAR"/>
    <property type="match status" value="1"/>
</dbReference>